<feature type="transmembrane region" description="Helical" evidence="1">
    <location>
        <begin position="114"/>
        <end position="136"/>
    </location>
</feature>
<proteinExistence type="predicted"/>
<evidence type="ECO:0008006" key="4">
    <source>
        <dbReference type="Google" id="ProtNLM"/>
    </source>
</evidence>
<organism evidence="2 3">
    <name type="scientific">Banduia mediterranea</name>
    <dbReference type="NCBI Taxonomy" id="3075609"/>
    <lineage>
        <taxon>Bacteria</taxon>
        <taxon>Pseudomonadati</taxon>
        <taxon>Pseudomonadota</taxon>
        <taxon>Gammaproteobacteria</taxon>
        <taxon>Nevskiales</taxon>
        <taxon>Algiphilaceae</taxon>
        <taxon>Banduia</taxon>
    </lineage>
</organism>
<gene>
    <name evidence="2" type="ORF">RM530_01775</name>
</gene>
<evidence type="ECO:0000256" key="1">
    <source>
        <dbReference type="SAM" id="Phobius"/>
    </source>
</evidence>
<keyword evidence="3" id="KW-1185">Reference proteome</keyword>
<keyword evidence="1" id="KW-0472">Membrane</keyword>
<evidence type="ECO:0000313" key="2">
    <source>
        <dbReference type="EMBL" id="MDT0496096.1"/>
    </source>
</evidence>
<keyword evidence="1" id="KW-1133">Transmembrane helix</keyword>
<reference evidence="2 3" key="1">
    <citation type="submission" date="2023-09" db="EMBL/GenBank/DDBJ databases">
        <authorList>
            <person name="Rey-Velasco X."/>
        </authorList>
    </citation>
    <scope>NUCLEOTIDE SEQUENCE [LARGE SCALE GENOMIC DNA]</scope>
    <source>
        <strain evidence="2 3">W345</strain>
    </source>
</reference>
<dbReference type="Proteomes" id="UP001254608">
    <property type="component" value="Unassembled WGS sequence"/>
</dbReference>
<evidence type="ECO:0000313" key="3">
    <source>
        <dbReference type="Proteomes" id="UP001254608"/>
    </source>
</evidence>
<accession>A0ABU2WFM1</accession>
<dbReference type="EMBL" id="JAVRIC010000002">
    <property type="protein sequence ID" value="MDT0496096.1"/>
    <property type="molecule type" value="Genomic_DNA"/>
</dbReference>
<protein>
    <recommendedName>
        <fullName evidence="4">DUF3592 domain-containing protein</fullName>
    </recommendedName>
</protein>
<name>A0ABU2WFM1_9GAMM</name>
<keyword evidence="1" id="KW-0812">Transmembrane</keyword>
<comment type="caution">
    <text evidence="2">The sequence shown here is derived from an EMBL/GenBank/DDBJ whole genome shotgun (WGS) entry which is preliminary data.</text>
</comment>
<dbReference type="RefSeq" id="WP_311363488.1">
    <property type="nucleotide sequence ID" value="NZ_JAVRIC010000002.1"/>
</dbReference>
<sequence>MRRAVAIMGLLLGLLSAFVAWRAYQDLRDLNRNGVVESVEVLERRVDKDALGTKTQRYRVEVDGRPRWVEAVGRDEAVGERAWLRRLPGRDSIAELYPAQPSASAWRGSRHARLFWMAVAGVPLCILSGIAVLMGYGLRGVRGALHGYAQATRLGYAPSRRVERETQDDES</sequence>